<accession>A0AAD8M6V1</accession>
<feature type="transmembrane region" description="Helical" evidence="2">
    <location>
        <begin position="358"/>
        <end position="375"/>
    </location>
</feature>
<dbReference type="Proteomes" id="UP001237642">
    <property type="component" value="Unassembled WGS sequence"/>
</dbReference>
<evidence type="ECO:0000256" key="2">
    <source>
        <dbReference type="SAM" id="Phobius"/>
    </source>
</evidence>
<gene>
    <name evidence="3" type="ORF">POM88_046323</name>
</gene>
<protein>
    <submittedName>
        <fullName evidence="3">Gamete expressed protein 1</fullName>
    </submittedName>
</protein>
<organism evidence="3 4">
    <name type="scientific">Heracleum sosnowskyi</name>
    <dbReference type="NCBI Taxonomy" id="360622"/>
    <lineage>
        <taxon>Eukaryota</taxon>
        <taxon>Viridiplantae</taxon>
        <taxon>Streptophyta</taxon>
        <taxon>Embryophyta</taxon>
        <taxon>Tracheophyta</taxon>
        <taxon>Spermatophyta</taxon>
        <taxon>Magnoliopsida</taxon>
        <taxon>eudicotyledons</taxon>
        <taxon>Gunneridae</taxon>
        <taxon>Pentapetalae</taxon>
        <taxon>asterids</taxon>
        <taxon>campanulids</taxon>
        <taxon>Apiales</taxon>
        <taxon>Apiaceae</taxon>
        <taxon>Apioideae</taxon>
        <taxon>apioid superclade</taxon>
        <taxon>Tordylieae</taxon>
        <taxon>Tordyliinae</taxon>
        <taxon>Heracleum</taxon>
    </lineage>
</organism>
<keyword evidence="2" id="KW-1133">Transmembrane helix</keyword>
<keyword evidence="2" id="KW-0812">Transmembrane</keyword>
<evidence type="ECO:0000313" key="3">
    <source>
        <dbReference type="EMBL" id="KAK1361849.1"/>
    </source>
</evidence>
<dbReference type="AlphaFoldDB" id="A0AAD8M6V1"/>
<reference evidence="3" key="2">
    <citation type="submission" date="2023-05" db="EMBL/GenBank/DDBJ databases">
        <authorList>
            <person name="Schelkunov M.I."/>
        </authorList>
    </citation>
    <scope>NUCLEOTIDE SEQUENCE</scope>
    <source>
        <strain evidence="3">Hsosn_3</strain>
        <tissue evidence="3">Leaf</tissue>
    </source>
</reference>
<dbReference type="InterPro" id="IPR040346">
    <property type="entry name" value="GEX1/Brambleberry"/>
</dbReference>
<name>A0AAD8M6V1_9APIA</name>
<sequence>MSVSSNSCWQNAFQNLLAGCSEILAAEEYRSRLAWHLSDCFQKDSGRSPFPHCDWESSMKTCLQKLDEDARDIYLEFYVETNSICHQIQADTFKRHMERLVTQLKITAKNAESKIEDIQDQAEHLITNSKIIQESLVSIDSHSHQLAQTSKHVEDQAGIVLKQMEAVHEQSKGMASFQSEFLERQGNMKESTVEGMALLRSSFNSLDLEVDKFELEALEIENAIGKMDDEMSLKMKYLQNKADNIGNITAVSIGVQSELLEGQSDALKGVQQMSNFMTQALEDSRKTTKKLAEISHKQQEELFRRQEQLKQTHDHLIQNSRTILAAQEHFESNQSAMFLAIDKLFALHNAILLESSTIKAFLAYSISIFVIFMFTSTKQTYCVRPRLYIGLCAAFLFECFVPKYLTNNIGQQMRITSVVRLIFVLVATTQLLYSILTYRNYEALNHQILLTLIDKVNGLQRNKELPYTDRGMINWSLWVYTDLREDDEKSEDPDYIPEEAGDY</sequence>
<evidence type="ECO:0000256" key="1">
    <source>
        <dbReference type="SAM" id="Coils"/>
    </source>
</evidence>
<feature type="transmembrane region" description="Helical" evidence="2">
    <location>
        <begin position="387"/>
        <end position="405"/>
    </location>
</feature>
<dbReference type="PANTHER" id="PTHR33538:SF2">
    <property type="entry name" value="PROTEIN GAMETE EXPRESSED 1"/>
    <property type="match status" value="1"/>
</dbReference>
<keyword evidence="2" id="KW-0472">Membrane</keyword>
<reference evidence="3" key="1">
    <citation type="submission" date="2023-02" db="EMBL/GenBank/DDBJ databases">
        <title>Genome of toxic invasive species Heracleum sosnowskyi carries increased number of genes despite the absence of recent whole-genome duplications.</title>
        <authorList>
            <person name="Schelkunov M."/>
            <person name="Shtratnikova V."/>
            <person name="Makarenko M."/>
            <person name="Klepikova A."/>
            <person name="Omelchenko D."/>
            <person name="Novikova G."/>
            <person name="Obukhova E."/>
            <person name="Bogdanov V."/>
            <person name="Penin A."/>
            <person name="Logacheva M."/>
        </authorList>
    </citation>
    <scope>NUCLEOTIDE SEQUENCE</scope>
    <source>
        <strain evidence="3">Hsosn_3</strain>
        <tissue evidence="3">Leaf</tissue>
    </source>
</reference>
<evidence type="ECO:0000313" key="4">
    <source>
        <dbReference type="Proteomes" id="UP001237642"/>
    </source>
</evidence>
<comment type="caution">
    <text evidence="3">The sequence shown here is derived from an EMBL/GenBank/DDBJ whole genome shotgun (WGS) entry which is preliminary data.</text>
</comment>
<feature type="transmembrane region" description="Helical" evidence="2">
    <location>
        <begin position="417"/>
        <end position="436"/>
    </location>
</feature>
<proteinExistence type="predicted"/>
<keyword evidence="1" id="KW-0175">Coiled coil</keyword>
<feature type="coiled-coil region" evidence="1">
    <location>
        <begin position="94"/>
        <end position="128"/>
    </location>
</feature>
<dbReference type="EMBL" id="JAUIZM010000010">
    <property type="protein sequence ID" value="KAK1361849.1"/>
    <property type="molecule type" value="Genomic_DNA"/>
</dbReference>
<dbReference type="PANTHER" id="PTHR33538">
    <property type="entry name" value="PROTEIN GAMETE EXPRESSED 1"/>
    <property type="match status" value="1"/>
</dbReference>
<keyword evidence="4" id="KW-1185">Reference proteome</keyword>